<dbReference type="PANTHER" id="PTHR30163">
    <property type="entry name" value="MEMBRANE-BOUND LYTIC MUREIN TRANSGLYCOSYLASE B"/>
    <property type="match status" value="1"/>
</dbReference>
<dbReference type="KEGG" id="dwd:DSCW_47790"/>
<dbReference type="PANTHER" id="PTHR30163:SF9">
    <property type="entry name" value="MEMBRANE-BOUND LYTIC MUREIN TRANSGLYCOSYLASE B"/>
    <property type="match status" value="1"/>
</dbReference>
<dbReference type="AlphaFoldDB" id="A0A5K7Z5T5"/>
<evidence type="ECO:0000259" key="1">
    <source>
        <dbReference type="Pfam" id="PF13406"/>
    </source>
</evidence>
<dbReference type="OrthoDB" id="9772911at2"/>
<dbReference type="InterPro" id="IPR043426">
    <property type="entry name" value="MltB-like"/>
</dbReference>
<dbReference type="InterPro" id="IPR031304">
    <property type="entry name" value="SLT_2"/>
</dbReference>
<feature type="domain" description="Transglycosylase SLT" evidence="1">
    <location>
        <begin position="45"/>
        <end position="268"/>
    </location>
</feature>
<dbReference type="CDD" id="cd13399">
    <property type="entry name" value="Slt35-like"/>
    <property type="match status" value="1"/>
</dbReference>
<dbReference type="Proteomes" id="UP000427769">
    <property type="component" value="Chromosome"/>
</dbReference>
<organism evidence="2 3">
    <name type="scientific">Desulfosarcina widdelii</name>
    <dbReference type="NCBI Taxonomy" id="947919"/>
    <lineage>
        <taxon>Bacteria</taxon>
        <taxon>Pseudomonadati</taxon>
        <taxon>Thermodesulfobacteriota</taxon>
        <taxon>Desulfobacteria</taxon>
        <taxon>Desulfobacterales</taxon>
        <taxon>Desulfosarcinaceae</taxon>
        <taxon>Desulfosarcina</taxon>
    </lineage>
</organism>
<dbReference type="GO" id="GO:0008933">
    <property type="term" value="F:peptidoglycan lytic transglycosylase activity"/>
    <property type="evidence" value="ECO:0007669"/>
    <property type="project" value="TreeGrafter"/>
</dbReference>
<keyword evidence="3" id="KW-1185">Reference proteome</keyword>
<evidence type="ECO:0000313" key="3">
    <source>
        <dbReference type="Proteomes" id="UP000427769"/>
    </source>
</evidence>
<name>A0A5K7Z5T5_9BACT</name>
<dbReference type="GO" id="GO:0009253">
    <property type="term" value="P:peptidoglycan catabolic process"/>
    <property type="evidence" value="ECO:0007669"/>
    <property type="project" value="TreeGrafter"/>
</dbReference>
<dbReference type="RefSeq" id="WP_155306119.1">
    <property type="nucleotide sequence ID" value="NZ_AP021875.1"/>
</dbReference>
<dbReference type="InterPro" id="IPR023346">
    <property type="entry name" value="Lysozyme-like_dom_sf"/>
</dbReference>
<dbReference type="Gene3D" id="1.10.8.350">
    <property type="entry name" value="Bacterial muramidase"/>
    <property type="match status" value="1"/>
</dbReference>
<gene>
    <name evidence="2" type="ORF">DSCW_47790</name>
</gene>
<dbReference type="EMBL" id="AP021875">
    <property type="protein sequence ID" value="BBO77362.1"/>
    <property type="molecule type" value="Genomic_DNA"/>
</dbReference>
<proteinExistence type="predicted"/>
<accession>A0A5K7Z5T5</accession>
<evidence type="ECO:0000313" key="2">
    <source>
        <dbReference type="EMBL" id="BBO77362.1"/>
    </source>
</evidence>
<sequence length="300" mass="34103">MLDDRLRPARERFKRHCPIFLLVLLTVLAVLTIPAAAEDSSSPFQPLVKRLVADGFDSQRMEAVFSSPEVSFAKRGVSAYFMHNEAKLNYKQFTRTWNINSAKKYMQAHQQWLDAAEKTYGVDKEVITAIILVETKLGTYTGKSSVINILATLSAMADDDPRQVIWDNLPDNDRRMSRQQFEKKADRKSSWAYRELKAFLTYTEEQGMDPTTIRGSYAGAMGISQFMPSNIGRYAQDGDADGKIDLFVHADAISSIASYLKHYGWKPGISREKAFKVVYHYNHSKYYVNTILDIADKLKG</sequence>
<dbReference type="SUPFAM" id="SSF53955">
    <property type="entry name" value="Lysozyme-like"/>
    <property type="match status" value="1"/>
</dbReference>
<reference evidence="2 3" key="1">
    <citation type="submission" date="2019-11" db="EMBL/GenBank/DDBJ databases">
        <title>Comparative genomics of hydrocarbon-degrading Desulfosarcina strains.</title>
        <authorList>
            <person name="Watanabe M."/>
            <person name="Kojima H."/>
            <person name="Fukui M."/>
        </authorList>
    </citation>
    <scope>NUCLEOTIDE SEQUENCE [LARGE SCALE GENOMIC DNA]</scope>
    <source>
        <strain evidence="2 3">PP31</strain>
    </source>
</reference>
<dbReference type="Pfam" id="PF13406">
    <property type="entry name" value="SLT_2"/>
    <property type="match status" value="1"/>
</dbReference>
<protein>
    <submittedName>
        <fullName evidence="2">Transglycosylase</fullName>
    </submittedName>
</protein>